<keyword evidence="4 5" id="KW-0604">Photosystem II</keyword>
<dbReference type="GO" id="GO:0009654">
    <property type="term" value="C:photosystem II oxygen evolving complex"/>
    <property type="evidence" value="ECO:0007669"/>
    <property type="project" value="InterPro"/>
</dbReference>
<keyword evidence="2 5" id="KW-0602">Photosynthesis</keyword>
<dbReference type="Gene3D" id="2.40.30.220">
    <property type="entry name" value="Photosystem II Psb28"/>
    <property type="match status" value="1"/>
</dbReference>
<dbReference type="InterPro" id="IPR036397">
    <property type="entry name" value="RNaseH_sf"/>
</dbReference>
<proteinExistence type="inferred from homology"/>
<dbReference type="PANTHER" id="PTHR34963">
    <property type="match status" value="1"/>
</dbReference>
<dbReference type="SUPFAM" id="SSF53098">
    <property type="entry name" value="Ribonuclease H-like"/>
    <property type="match status" value="1"/>
</dbReference>
<evidence type="ECO:0000256" key="3">
    <source>
        <dbReference type="ARBA" id="ARBA00023136"/>
    </source>
</evidence>
<dbReference type="AlphaFoldDB" id="A0A4S4DFK1"/>
<dbReference type="Pfam" id="PF13456">
    <property type="entry name" value="RVT_3"/>
    <property type="match status" value="1"/>
</dbReference>
<dbReference type="InterPro" id="IPR038676">
    <property type="entry name" value="Psb28_c1_sf"/>
</dbReference>
<evidence type="ECO:0000313" key="7">
    <source>
        <dbReference type="EMBL" id="THG01509.1"/>
    </source>
</evidence>
<evidence type="ECO:0000256" key="4">
    <source>
        <dbReference type="ARBA" id="ARBA00023276"/>
    </source>
</evidence>
<accession>A0A4S4DFK1</accession>
<dbReference type="EMBL" id="SDRB02011405">
    <property type="protein sequence ID" value="THG01509.1"/>
    <property type="molecule type" value="Genomic_DNA"/>
</dbReference>
<comment type="caution">
    <text evidence="7">The sequence shown here is derived from an EMBL/GenBank/DDBJ whole genome shotgun (WGS) entry which is preliminary data.</text>
</comment>
<protein>
    <recommendedName>
        <fullName evidence="5">Photosystem II reaction center Psb28 protein</fullName>
    </recommendedName>
</protein>
<reference evidence="7 8" key="1">
    <citation type="journal article" date="2018" name="Proc. Natl. Acad. Sci. U.S.A.">
        <title>Draft genome sequence of Camellia sinensis var. sinensis provides insights into the evolution of the tea genome and tea quality.</title>
        <authorList>
            <person name="Wei C."/>
            <person name="Yang H."/>
            <person name="Wang S."/>
            <person name="Zhao J."/>
            <person name="Liu C."/>
            <person name="Gao L."/>
            <person name="Xia E."/>
            <person name="Lu Y."/>
            <person name="Tai Y."/>
            <person name="She G."/>
            <person name="Sun J."/>
            <person name="Cao H."/>
            <person name="Tong W."/>
            <person name="Gao Q."/>
            <person name="Li Y."/>
            <person name="Deng W."/>
            <person name="Jiang X."/>
            <person name="Wang W."/>
            <person name="Chen Q."/>
            <person name="Zhang S."/>
            <person name="Li H."/>
            <person name="Wu J."/>
            <person name="Wang P."/>
            <person name="Li P."/>
            <person name="Shi C."/>
            <person name="Zheng F."/>
            <person name="Jian J."/>
            <person name="Huang B."/>
            <person name="Shan D."/>
            <person name="Shi M."/>
            <person name="Fang C."/>
            <person name="Yue Y."/>
            <person name="Li F."/>
            <person name="Li D."/>
            <person name="Wei S."/>
            <person name="Han B."/>
            <person name="Jiang C."/>
            <person name="Yin Y."/>
            <person name="Xia T."/>
            <person name="Zhang Z."/>
            <person name="Bennetzen J.L."/>
            <person name="Zhao S."/>
            <person name="Wan X."/>
        </authorList>
    </citation>
    <scope>NUCLEOTIDE SEQUENCE [LARGE SCALE GENOMIC DNA]</scope>
    <source>
        <strain evidence="8">cv. Shuchazao</strain>
        <tissue evidence="7">Leaf</tissue>
    </source>
</reference>
<dbReference type="Pfam" id="PF03912">
    <property type="entry name" value="Psb28"/>
    <property type="match status" value="1"/>
</dbReference>
<dbReference type="GO" id="GO:0003676">
    <property type="term" value="F:nucleic acid binding"/>
    <property type="evidence" value="ECO:0007669"/>
    <property type="project" value="InterPro"/>
</dbReference>
<feature type="domain" description="RNase H type-1" evidence="6">
    <location>
        <begin position="29"/>
        <end position="91"/>
    </location>
</feature>
<gene>
    <name evidence="7" type="ORF">TEA_013701</name>
</gene>
<sequence length="187" mass="21295">MVAQKETQVKQDIRDFCEMKQALGYEIGHCTSLEAEIWAVYRGLTILFQRGVTNVEIETNSEQAIHQIQYGPSQNSPFKALIEDAEFLLKSWGPWGSSSKYTIPVQWSTSETASFMLGLKEKKLSNSYTCKVGDITGFYMIDEDGALQSVDVSAKFVNVSEMTEAKYITRSPIAWDRLMRFMKRYAN</sequence>
<comment type="subcellular location">
    <subcellularLocation>
        <location evidence="1">Membrane</location>
        <topology evidence="1">Peripheral membrane protein</topology>
    </subcellularLocation>
</comment>
<keyword evidence="8" id="KW-1185">Reference proteome</keyword>
<dbReference type="InterPro" id="IPR002156">
    <property type="entry name" value="RNaseH_domain"/>
</dbReference>
<name>A0A4S4DFK1_CAMSN</name>
<dbReference type="InterPro" id="IPR005610">
    <property type="entry name" value="PSII_Psb28_class-1"/>
</dbReference>
<evidence type="ECO:0000256" key="1">
    <source>
        <dbReference type="ARBA" id="ARBA00004170"/>
    </source>
</evidence>
<dbReference type="PANTHER" id="PTHR34963:SF2">
    <property type="entry name" value="PHOTOSYSTEM II REACTION CENTER PSB28 PROTEIN, CHLOROPLASTIC"/>
    <property type="match status" value="1"/>
</dbReference>
<dbReference type="InterPro" id="IPR012337">
    <property type="entry name" value="RNaseH-like_sf"/>
</dbReference>
<dbReference type="Proteomes" id="UP000306102">
    <property type="component" value="Unassembled WGS sequence"/>
</dbReference>
<dbReference type="GO" id="GO:0015979">
    <property type="term" value="P:photosynthesis"/>
    <property type="evidence" value="ECO:0007669"/>
    <property type="project" value="UniProtKB-KW"/>
</dbReference>
<evidence type="ECO:0000256" key="5">
    <source>
        <dbReference type="RuleBase" id="RU003509"/>
    </source>
</evidence>
<organism evidence="7 8">
    <name type="scientific">Camellia sinensis var. sinensis</name>
    <name type="common">China tea</name>
    <dbReference type="NCBI Taxonomy" id="542762"/>
    <lineage>
        <taxon>Eukaryota</taxon>
        <taxon>Viridiplantae</taxon>
        <taxon>Streptophyta</taxon>
        <taxon>Embryophyta</taxon>
        <taxon>Tracheophyta</taxon>
        <taxon>Spermatophyta</taxon>
        <taxon>Magnoliopsida</taxon>
        <taxon>eudicotyledons</taxon>
        <taxon>Gunneridae</taxon>
        <taxon>Pentapetalae</taxon>
        <taxon>asterids</taxon>
        <taxon>Ericales</taxon>
        <taxon>Theaceae</taxon>
        <taxon>Camellia</taxon>
    </lineage>
</organism>
<keyword evidence="3" id="KW-0472">Membrane</keyword>
<dbReference type="STRING" id="542762.A0A4S4DFK1"/>
<evidence type="ECO:0000259" key="6">
    <source>
        <dbReference type="Pfam" id="PF13456"/>
    </source>
</evidence>
<comment type="similarity">
    <text evidence="5">Belongs to the Psb28 family.</text>
</comment>
<dbReference type="CDD" id="cd06222">
    <property type="entry name" value="RNase_H_like"/>
    <property type="match status" value="1"/>
</dbReference>
<dbReference type="GO" id="GO:0004523">
    <property type="term" value="F:RNA-DNA hybrid ribonuclease activity"/>
    <property type="evidence" value="ECO:0007669"/>
    <property type="project" value="InterPro"/>
</dbReference>
<dbReference type="InterPro" id="IPR044730">
    <property type="entry name" value="RNase_H-like_dom_plant"/>
</dbReference>
<dbReference type="GO" id="GO:0009535">
    <property type="term" value="C:chloroplast thylakoid membrane"/>
    <property type="evidence" value="ECO:0007669"/>
    <property type="project" value="TreeGrafter"/>
</dbReference>
<evidence type="ECO:0000313" key="8">
    <source>
        <dbReference type="Proteomes" id="UP000306102"/>
    </source>
</evidence>
<dbReference type="Gene3D" id="3.30.420.10">
    <property type="entry name" value="Ribonuclease H-like superfamily/Ribonuclease H"/>
    <property type="match status" value="1"/>
</dbReference>
<evidence type="ECO:0000256" key="2">
    <source>
        <dbReference type="ARBA" id="ARBA00022531"/>
    </source>
</evidence>